<dbReference type="AlphaFoldDB" id="A0A7X0H6F7"/>
<keyword evidence="1" id="KW-0805">Transcription regulation</keyword>
<evidence type="ECO:0000313" key="7">
    <source>
        <dbReference type="Proteomes" id="UP000541810"/>
    </source>
</evidence>
<dbReference type="InterPro" id="IPR009057">
    <property type="entry name" value="Homeodomain-like_sf"/>
</dbReference>
<comment type="caution">
    <text evidence="6">The sequence shown here is derived from an EMBL/GenBank/DDBJ whole genome shotgun (WGS) entry which is preliminary data.</text>
</comment>
<dbReference type="SUPFAM" id="SSF46689">
    <property type="entry name" value="Homeodomain-like"/>
    <property type="match status" value="2"/>
</dbReference>
<dbReference type="SMART" id="SM00342">
    <property type="entry name" value="HTH_ARAC"/>
    <property type="match status" value="1"/>
</dbReference>
<keyword evidence="2 6" id="KW-0238">DNA-binding</keyword>
<dbReference type="PROSITE" id="PS00041">
    <property type="entry name" value="HTH_ARAC_FAMILY_1"/>
    <property type="match status" value="1"/>
</dbReference>
<dbReference type="InterPro" id="IPR032783">
    <property type="entry name" value="AraC_lig"/>
</dbReference>
<dbReference type="PANTHER" id="PTHR46796">
    <property type="entry name" value="HTH-TYPE TRANSCRIPTIONAL ACTIVATOR RHAS-RELATED"/>
    <property type="match status" value="1"/>
</dbReference>
<feature type="region of interest" description="Disordered" evidence="4">
    <location>
        <begin position="1"/>
        <end position="23"/>
    </location>
</feature>
<evidence type="ECO:0000256" key="4">
    <source>
        <dbReference type="SAM" id="MobiDB-lite"/>
    </source>
</evidence>
<dbReference type="RefSeq" id="WP_221435464.1">
    <property type="nucleotide sequence ID" value="NZ_JACHGY010000001.1"/>
</dbReference>
<dbReference type="Gene3D" id="1.10.10.60">
    <property type="entry name" value="Homeodomain-like"/>
    <property type="match status" value="2"/>
</dbReference>
<keyword evidence="7" id="KW-1185">Reference proteome</keyword>
<evidence type="ECO:0000259" key="5">
    <source>
        <dbReference type="PROSITE" id="PS01124"/>
    </source>
</evidence>
<sequence length="330" mass="36250">MTDPAQSKSHDKGPTQRPADAWVSSDPLGQALDFLRMDGVFYCRSEFTEPWGLDLPPMPDCLMFHVVTEGRCVMLTSDPEPLDLQQGVFTLVPHGEGHVVASSADAQATNLFETERYHVTDRYERLVHGGGGTPCQMICGAVHMDHPVAERLISLLPQTVRFDTSDPDRGDTAQGILNVMASEVEKPRPGSEAVIARLADTLVIQAIRTWIEDEPAAQTGWLAAIKDPQIGQALQSLHQDPERPWTVEDLAEQAAMSRSAFSARFSELVGESPMRYVRSWKMQVAAALLKSEGATVAELAFRLGYESEAAFSRAFKRVMKVSPGSIKCDP</sequence>
<dbReference type="InterPro" id="IPR018062">
    <property type="entry name" value="HTH_AraC-typ_CS"/>
</dbReference>
<dbReference type="GO" id="GO:0003700">
    <property type="term" value="F:DNA-binding transcription factor activity"/>
    <property type="evidence" value="ECO:0007669"/>
    <property type="project" value="InterPro"/>
</dbReference>
<keyword evidence="3" id="KW-0804">Transcription</keyword>
<evidence type="ECO:0000256" key="2">
    <source>
        <dbReference type="ARBA" id="ARBA00023125"/>
    </source>
</evidence>
<dbReference type="PROSITE" id="PS01124">
    <property type="entry name" value="HTH_ARAC_FAMILY_2"/>
    <property type="match status" value="1"/>
</dbReference>
<dbReference type="GO" id="GO:0043565">
    <property type="term" value="F:sequence-specific DNA binding"/>
    <property type="evidence" value="ECO:0007669"/>
    <property type="project" value="InterPro"/>
</dbReference>
<dbReference type="EMBL" id="JACHGY010000001">
    <property type="protein sequence ID" value="MBB6430099.1"/>
    <property type="molecule type" value="Genomic_DNA"/>
</dbReference>
<reference evidence="6 7" key="1">
    <citation type="submission" date="2020-08" db="EMBL/GenBank/DDBJ databases">
        <title>Genomic Encyclopedia of Type Strains, Phase IV (KMG-IV): sequencing the most valuable type-strain genomes for metagenomic binning, comparative biology and taxonomic classification.</title>
        <authorList>
            <person name="Goeker M."/>
        </authorList>
    </citation>
    <scope>NUCLEOTIDE SEQUENCE [LARGE SCALE GENOMIC DNA]</scope>
    <source>
        <strain evidence="6 7">DSM 103725</strain>
    </source>
</reference>
<gene>
    <name evidence="6" type="ORF">HNQ40_001905</name>
</gene>
<proteinExistence type="predicted"/>
<protein>
    <submittedName>
        <fullName evidence="6">AraC-like DNA-binding protein</fullName>
    </submittedName>
</protein>
<dbReference type="PANTHER" id="PTHR46796:SF7">
    <property type="entry name" value="ARAC FAMILY TRANSCRIPTIONAL REGULATOR"/>
    <property type="match status" value="1"/>
</dbReference>
<dbReference type="InterPro" id="IPR018060">
    <property type="entry name" value="HTH_AraC"/>
</dbReference>
<name>A0A7X0H6F7_9BACT</name>
<evidence type="ECO:0000313" key="6">
    <source>
        <dbReference type="EMBL" id="MBB6430099.1"/>
    </source>
</evidence>
<dbReference type="Pfam" id="PF12852">
    <property type="entry name" value="Cupin_6"/>
    <property type="match status" value="1"/>
</dbReference>
<evidence type="ECO:0000256" key="3">
    <source>
        <dbReference type="ARBA" id="ARBA00023163"/>
    </source>
</evidence>
<dbReference type="Pfam" id="PF12833">
    <property type="entry name" value="HTH_18"/>
    <property type="match status" value="1"/>
</dbReference>
<dbReference type="Proteomes" id="UP000541810">
    <property type="component" value="Unassembled WGS sequence"/>
</dbReference>
<accession>A0A7X0H6F7</accession>
<feature type="domain" description="HTH araC/xylS-type" evidence="5">
    <location>
        <begin position="231"/>
        <end position="329"/>
    </location>
</feature>
<dbReference type="InterPro" id="IPR050204">
    <property type="entry name" value="AraC_XylS_family_regulators"/>
</dbReference>
<evidence type="ECO:0000256" key="1">
    <source>
        <dbReference type="ARBA" id="ARBA00023015"/>
    </source>
</evidence>
<organism evidence="6 7">
    <name type="scientific">Algisphaera agarilytica</name>
    <dbReference type="NCBI Taxonomy" id="1385975"/>
    <lineage>
        <taxon>Bacteria</taxon>
        <taxon>Pseudomonadati</taxon>
        <taxon>Planctomycetota</taxon>
        <taxon>Phycisphaerae</taxon>
        <taxon>Phycisphaerales</taxon>
        <taxon>Phycisphaeraceae</taxon>
        <taxon>Algisphaera</taxon>
    </lineage>
</organism>